<dbReference type="EMBL" id="LR796964">
    <property type="protein sequence ID" value="CAB4177924.1"/>
    <property type="molecule type" value="Genomic_DNA"/>
</dbReference>
<sequence length="164" mass="18709">MLQFTIDKSEVQKELSGLPGLFQQQSINLLEEIGTYLVSECKLDFEDKSRRKASHGITWKELAESTEIAKARKKHGYKHEKGQAPPRSQIGVDNGQLRNSQTPGYDHTTDGAKSSVTVEYHKGYAKFFDEVRPLIPDNAPDDWVREVNEIAQDWINDMLQGRFD</sequence>
<evidence type="ECO:0000256" key="1">
    <source>
        <dbReference type="SAM" id="MobiDB-lite"/>
    </source>
</evidence>
<organism evidence="2">
    <name type="scientific">uncultured Caudovirales phage</name>
    <dbReference type="NCBI Taxonomy" id="2100421"/>
    <lineage>
        <taxon>Viruses</taxon>
        <taxon>Duplodnaviria</taxon>
        <taxon>Heunggongvirae</taxon>
        <taxon>Uroviricota</taxon>
        <taxon>Caudoviricetes</taxon>
        <taxon>Peduoviridae</taxon>
        <taxon>Maltschvirus</taxon>
        <taxon>Maltschvirus maltsch</taxon>
    </lineage>
</organism>
<gene>
    <name evidence="2" type="ORF">UFOVP1004_39</name>
</gene>
<protein>
    <submittedName>
        <fullName evidence="2">Uncharacterized protein</fullName>
    </submittedName>
</protein>
<reference evidence="2" key="1">
    <citation type="submission" date="2020-05" db="EMBL/GenBank/DDBJ databases">
        <authorList>
            <person name="Chiriac C."/>
            <person name="Salcher M."/>
            <person name="Ghai R."/>
            <person name="Kavagutti S V."/>
        </authorList>
    </citation>
    <scope>NUCLEOTIDE SEQUENCE</scope>
</reference>
<accession>A0A6J5QDZ9</accession>
<proteinExistence type="predicted"/>
<name>A0A6J5QDZ9_9CAUD</name>
<feature type="region of interest" description="Disordered" evidence="1">
    <location>
        <begin position="73"/>
        <end position="111"/>
    </location>
</feature>
<evidence type="ECO:0000313" key="2">
    <source>
        <dbReference type="EMBL" id="CAB4177924.1"/>
    </source>
</evidence>